<dbReference type="SUPFAM" id="SSF52799">
    <property type="entry name" value="(Phosphotyrosine protein) phosphatases II"/>
    <property type="match status" value="1"/>
</dbReference>
<dbReference type="PANTHER" id="PTHR10367">
    <property type="entry name" value="MRNA-CAPPING ENZYME"/>
    <property type="match status" value="1"/>
</dbReference>
<dbReference type="OMA" id="NTFKYYD"/>
<evidence type="ECO:0000313" key="6">
    <source>
        <dbReference type="EMBL" id="KHN81765.1"/>
    </source>
</evidence>
<dbReference type="InterPro" id="IPR000340">
    <property type="entry name" value="Dual-sp_phosphatase_cat-dom"/>
</dbReference>
<dbReference type="InterPro" id="IPR029021">
    <property type="entry name" value="Prot-tyrosine_phosphatase-like"/>
</dbReference>
<keyword evidence="7" id="KW-1185">Reference proteome</keyword>
<evidence type="ECO:0000256" key="1">
    <source>
        <dbReference type="ARBA" id="ARBA00022801"/>
    </source>
</evidence>
<dbReference type="PROSITE" id="PS00383">
    <property type="entry name" value="TYR_PHOSPHATASE_1"/>
    <property type="match status" value="1"/>
</dbReference>
<dbReference type="Gene3D" id="3.90.190.10">
    <property type="entry name" value="Protein tyrosine phosphatase superfamily"/>
    <property type="match status" value="1"/>
</dbReference>
<evidence type="ECO:0000259" key="4">
    <source>
        <dbReference type="PROSITE" id="PS50054"/>
    </source>
</evidence>
<keyword evidence="2" id="KW-0904">Protein phosphatase</keyword>
<dbReference type="GO" id="GO:0004651">
    <property type="term" value="F:polynucleotide 5'-phosphatase activity"/>
    <property type="evidence" value="ECO:0007669"/>
    <property type="project" value="TreeGrafter"/>
</dbReference>
<dbReference type="PANTHER" id="PTHR10367:SF9">
    <property type="entry name" value="DUAL-SPECIFICITY PHOSPHATASE 11 (RNA_RNP COMPLEX 1-INTERACTING)"/>
    <property type="match status" value="1"/>
</dbReference>
<evidence type="ECO:0000256" key="3">
    <source>
        <dbReference type="SAM" id="MobiDB-lite"/>
    </source>
</evidence>
<comment type="caution">
    <text evidence="6">The sequence shown here is derived from an EMBL/GenBank/DDBJ whole genome shotgun (WGS) entry which is preliminary data.</text>
</comment>
<dbReference type="EMBL" id="JPKZ01001474">
    <property type="protein sequence ID" value="KHN81765.1"/>
    <property type="molecule type" value="Genomic_DNA"/>
</dbReference>
<organism evidence="6 7">
    <name type="scientific">Toxocara canis</name>
    <name type="common">Canine roundworm</name>
    <dbReference type="NCBI Taxonomy" id="6265"/>
    <lineage>
        <taxon>Eukaryota</taxon>
        <taxon>Metazoa</taxon>
        <taxon>Ecdysozoa</taxon>
        <taxon>Nematoda</taxon>
        <taxon>Chromadorea</taxon>
        <taxon>Rhabditida</taxon>
        <taxon>Spirurina</taxon>
        <taxon>Ascaridomorpha</taxon>
        <taxon>Ascaridoidea</taxon>
        <taxon>Toxocaridae</taxon>
        <taxon>Toxocara</taxon>
    </lineage>
</organism>
<dbReference type="InterPro" id="IPR016130">
    <property type="entry name" value="Tyr_Pase_AS"/>
</dbReference>
<dbReference type="AlphaFoldDB" id="A0A0B2VL89"/>
<dbReference type="PROSITE" id="PS50056">
    <property type="entry name" value="TYR_PHOSPHATASE_2"/>
    <property type="match status" value="1"/>
</dbReference>
<feature type="compositionally biased region" description="Basic residues" evidence="3">
    <location>
        <begin position="20"/>
        <end position="29"/>
    </location>
</feature>
<feature type="region of interest" description="Disordered" evidence="3">
    <location>
        <begin position="1"/>
        <end position="33"/>
    </location>
</feature>
<dbReference type="InterPro" id="IPR000387">
    <property type="entry name" value="Tyr_Pase_dom"/>
</dbReference>
<dbReference type="InterPro" id="IPR020422">
    <property type="entry name" value="TYR_PHOSPHATASE_DUAL_dom"/>
</dbReference>
<dbReference type="SMART" id="SM00195">
    <property type="entry name" value="DSPc"/>
    <property type="match status" value="1"/>
</dbReference>
<name>A0A0B2VL89_TOXCA</name>
<feature type="domain" description="Tyrosine-protein phosphatase" evidence="4">
    <location>
        <begin position="60"/>
        <end position="221"/>
    </location>
</feature>
<accession>A0A0B2VL89</accession>
<evidence type="ECO:0000259" key="5">
    <source>
        <dbReference type="PROSITE" id="PS50056"/>
    </source>
</evidence>
<protein>
    <submittedName>
        <fullName evidence="6">RNA/RNP complex-1-interacting phosphatase</fullName>
    </submittedName>
</protein>
<dbReference type="InterPro" id="IPR051029">
    <property type="entry name" value="mRNA_Capping_Enz/RNA_Phosphat"/>
</dbReference>
<evidence type="ECO:0000313" key="7">
    <source>
        <dbReference type="Proteomes" id="UP000031036"/>
    </source>
</evidence>
<evidence type="ECO:0000256" key="2">
    <source>
        <dbReference type="ARBA" id="ARBA00022912"/>
    </source>
</evidence>
<sequence length="272" mass="31100">MSPSSTDRNLPGNRGESKARNFHRSKRRVQCGPHPLKLPHRWTNYRPVERVLEGTRFVPFKTPLGSNFFVNRGNGFAPEDVFETRTLLDYANGHGREIGLVIDLTATNRYYDPREWIDQGIEYAKVECMGHTAHSQEDTIRRFFEIVSDFLTHNANNDKLIGVHCTHGLNRTGYMICRYLVEVEGWDPKTAIEQFELSRGYKIERMQYVTSLYESCRPGCKSYMAVSYRGKPSSSPCTIETIENLMESPLHSDDDSCNRGDGSVFCDALSPE</sequence>
<feature type="domain" description="Tyrosine specific protein phosphatases" evidence="5">
    <location>
        <begin position="141"/>
        <end position="210"/>
    </location>
</feature>
<dbReference type="PROSITE" id="PS50054">
    <property type="entry name" value="TYR_PHOSPHATASE_DUAL"/>
    <property type="match status" value="1"/>
</dbReference>
<keyword evidence="1" id="KW-0378">Hydrolase</keyword>
<proteinExistence type="predicted"/>
<dbReference type="Proteomes" id="UP000031036">
    <property type="component" value="Unassembled WGS sequence"/>
</dbReference>
<dbReference type="OrthoDB" id="428974at2759"/>
<dbReference type="Pfam" id="PF00782">
    <property type="entry name" value="DSPc"/>
    <property type="match status" value="1"/>
</dbReference>
<reference evidence="6 7" key="1">
    <citation type="submission" date="2014-11" db="EMBL/GenBank/DDBJ databases">
        <title>Genetic blueprint of the zoonotic pathogen Toxocara canis.</title>
        <authorList>
            <person name="Zhu X.-Q."/>
            <person name="Korhonen P.K."/>
            <person name="Cai H."/>
            <person name="Young N.D."/>
            <person name="Nejsum P."/>
            <person name="von Samson-Himmelstjerna G."/>
            <person name="Boag P.R."/>
            <person name="Tan P."/>
            <person name="Li Q."/>
            <person name="Min J."/>
            <person name="Yang Y."/>
            <person name="Wang X."/>
            <person name="Fang X."/>
            <person name="Hall R.S."/>
            <person name="Hofmann A."/>
            <person name="Sternberg P.W."/>
            <person name="Jex A.R."/>
            <person name="Gasser R.B."/>
        </authorList>
    </citation>
    <scope>NUCLEOTIDE SEQUENCE [LARGE SCALE GENOMIC DNA]</scope>
    <source>
        <strain evidence="6">PN_DK_2014</strain>
    </source>
</reference>
<dbReference type="STRING" id="6265.A0A0B2VL89"/>
<gene>
    <name evidence="6" type="primary">DUSP11</name>
    <name evidence="6" type="ORF">Tcan_15266</name>
</gene>
<dbReference type="GO" id="GO:0004721">
    <property type="term" value="F:phosphoprotein phosphatase activity"/>
    <property type="evidence" value="ECO:0007669"/>
    <property type="project" value="UniProtKB-KW"/>
</dbReference>